<feature type="transmembrane region" description="Helical" evidence="1">
    <location>
        <begin position="369"/>
        <end position="389"/>
    </location>
</feature>
<organism evidence="3 4">
    <name type="scientific">Candidatus Cryptobacteroides excrementipullorum</name>
    <dbReference type="NCBI Taxonomy" id="2840761"/>
    <lineage>
        <taxon>Bacteria</taxon>
        <taxon>Pseudomonadati</taxon>
        <taxon>Bacteroidota</taxon>
        <taxon>Bacteroidia</taxon>
        <taxon>Bacteroidales</taxon>
        <taxon>Candidatus Cryptobacteroides</taxon>
    </lineage>
</organism>
<name>A0A9D9IU42_9BACT</name>
<keyword evidence="1" id="KW-0472">Membrane</keyword>
<dbReference type="PANTHER" id="PTHR34473">
    <property type="entry name" value="UPF0699 TRANSMEMBRANE PROTEIN YDBS"/>
    <property type="match status" value="1"/>
</dbReference>
<evidence type="ECO:0000256" key="1">
    <source>
        <dbReference type="SAM" id="Phobius"/>
    </source>
</evidence>
<feature type="domain" description="YdbS-like PH" evidence="2">
    <location>
        <begin position="75"/>
        <end position="137"/>
    </location>
</feature>
<evidence type="ECO:0000313" key="4">
    <source>
        <dbReference type="Proteomes" id="UP000823771"/>
    </source>
</evidence>
<reference evidence="3" key="1">
    <citation type="submission" date="2020-10" db="EMBL/GenBank/DDBJ databases">
        <authorList>
            <person name="Gilroy R."/>
        </authorList>
    </citation>
    <scope>NUCLEOTIDE SEQUENCE</scope>
    <source>
        <strain evidence="3">2478</strain>
    </source>
</reference>
<keyword evidence="1" id="KW-0812">Transmembrane</keyword>
<sequence length="505" mass="56077">MKAGDFSVPRRMSGSAYVVLLAKALRQYAGVFIIFVIIKVFDSDRQHPFMEAVGIMAVIAACFIALAAVSAFFSYYFKKYYIEDGRLVFIHGLFSKETTSIPLDRVQSLRTRQGLVYRILEMRGVLFDTLASESSEIELILDERDWNALLCRVETQERPHGDEGTEAEETDDGEEAGGISARISFSNLNLVKGALCQNHLQGAAVLFAALAAVFNAVSTMGDYAVEHVIGYVGTHAGPMSSSPSFWIAVAVVLYLVIMLMWIGKVFLRYYDMEVRMGRGLLVFESGLLARTSNRFRHDKVCTVCVKRNFLEKRMNGSTVMLRQALNASDEKNGTDVKIYGSDSAADFLGWWLGKDYGASPEIASARSGYGLMVHVAWPGLLLALAVSAVLAWCSLYAWIALPAVYMLIPLSRGFLAVRRSRVTLKEDYVAVSDGKFADNCNYIKYSNVEVVRLVSTPFTPYFRRVKLILSTNGSTFTVRSLREQEAVDIYELLLDKCSSGRTGGQ</sequence>
<proteinExistence type="predicted"/>
<feature type="transmembrane region" description="Helical" evidence="1">
    <location>
        <begin position="395"/>
        <end position="415"/>
    </location>
</feature>
<feature type="transmembrane region" description="Helical" evidence="1">
    <location>
        <begin position="53"/>
        <end position="77"/>
    </location>
</feature>
<dbReference type="InterPro" id="IPR005182">
    <property type="entry name" value="YdbS-like_PH"/>
</dbReference>
<keyword evidence="1" id="KW-1133">Transmembrane helix</keyword>
<feature type="transmembrane region" description="Helical" evidence="1">
    <location>
        <begin position="202"/>
        <end position="225"/>
    </location>
</feature>
<comment type="caution">
    <text evidence="3">The sequence shown here is derived from an EMBL/GenBank/DDBJ whole genome shotgun (WGS) entry which is preliminary data.</text>
</comment>
<dbReference type="Proteomes" id="UP000823771">
    <property type="component" value="Unassembled WGS sequence"/>
</dbReference>
<dbReference type="Pfam" id="PF03703">
    <property type="entry name" value="bPH_2"/>
    <property type="match status" value="1"/>
</dbReference>
<feature type="transmembrane region" description="Helical" evidence="1">
    <location>
        <begin position="20"/>
        <end position="41"/>
    </location>
</feature>
<feature type="transmembrane region" description="Helical" evidence="1">
    <location>
        <begin position="245"/>
        <end position="267"/>
    </location>
</feature>
<dbReference type="PANTHER" id="PTHR34473:SF2">
    <property type="entry name" value="UPF0699 TRANSMEMBRANE PROTEIN YDBT"/>
    <property type="match status" value="1"/>
</dbReference>
<dbReference type="EMBL" id="JADILZ010000037">
    <property type="protein sequence ID" value="MBO8478031.1"/>
    <property type="molecule type" value="Genomic_DNA"/>
</dbReference>
<evidence type="ECO:0000259" key="2">
    <source>
        <dbReference type="Pfam" id="PF03703"/>
    </source>
</evidence>
<reference evidence="3" key="2">
    <citation type="journal article" date="2021" name="PeerJ">
        <title>Extensive microbial diversity within the chicken gut microbiome revealed by metagenomics and culture.</title>
        <authorList>
            <person name="Gilroy R."/>
            <person name="Ravi A."/>
            <person name="Getino M."/>
            <person name="Pursley I."/>
            <person name="Horton D.L."/>
            <person name="Alikhan N.F."/>
            <person name="Baker D."/>
            <person name="Gharbi K."/>
            <person name="Hall N."/>
            <person name="Watson M."/>
            <person name="Adriaenssens E.M."/>
            <person name="Foster-Nyarko E."/>
            <person name="Jarju S."/>
            <person name="Secka A."/>
            <person name="Antonio M."/>
            <person name="Oren A."/>
            <person name="Chaudhuri R.R."/>
            <person name="La Ragione R."/>
            <person name="Hildebrand F."/>
            <person name="Pallen M.J."/>
        </authorList>
    </citation>
    <scope>NUCLEOTIDE SEQUENCE</scope>
    <source>
        <strain evidence="3">2478</strain>
    </source>
</reference>
<accession>A0A9D9IU42</accession>
<dbReference type="AlphaFoldDB" id="A0A9D9IU42"/>
<protein>
    <submittedName>
        <fullName evidence="3">PH domain-containing protein</fullName>
    </submittedName>
</protein>
<evidence type="ECO:0000313" key="3">
    <source>
        <dbReference type="EMBL" id="MBO8478031.1"/>
    </source>
</evidence>
<gene>
    <name evidence="3" type="ORF">IAB80_04000</name>
</gene>